<keyword evidence="2 6" id="KW-0819">tRNA processing</keyword>
<evidence type="ECO:0000256" key="4">
    <source>
        <dbReference type="ARBA" id="ARBA00022759"/>
    </source>
</evidence>
<dbReference type="GO" id="GO:0003723">
    <property type="term" value="F:RNA binding"/>
    <property type="evidence" value="ECO:0007669"/>
    <property type="project" value="InterPro"/>
</dbReference>
<comment type="subunit">
    <text evidence="6">Consists of a catalytic RNA component and at least 4-5 protein subunits.</text>
</comment>
<comment type="subcellular location">
    <subcellularLocation>
        <location evidence="6">Cytoplasm</location>
    </subcellularLocation>
</comment>
<dbReference type="Gene3D" id="2.30.30.210">
    <property type="entry name" value="Ribonuclease P/MRP, subunit p29"/>
    <property type="match status" value="1"/>
</dbReference>
<dbReference type="SUPFAM" id="SSF101744">
    <property type="entry name" value="Rof/RNase P subunit-like"/>
    <property type="match status" value="1"/>
</dbReference>
<dbReference type="OrthoDB" id="39019at2157"/>
<dbReference type="HAMAP" id="MF_00754">
    <property type="entry name" value="RNase_P_1"/>
    <property type="match status" value="1"/>
</dbReference>
<dbReference type="InterPro" id="IPR036980">
    <property type="entry name" value="RNase_P/MRP_Rpp29_sf"/>
</dbReference>
<protein>
    <recommendedName>
        <fullName evidence="6">Ribonuclease P protein component 1</fullName>
        <shortName evidence="6">RNase P component 1</shortName>
        <ecNumber evidence="6">3.1.26.5</ecNumber>
    </recommendedName>
    <alternativeName>
        <fullName evidence="6">Rpp29</fullName>
    </alternativeName>
</protein>
<keyword evidence="3 6" id="KW-0540">Nuclease</keyword>
<evidence type="ECO:0000256" key="6">
    <source>
        <dbReference type="HAMAP-Rule" id="MF_00754"/>
    </source>
</evidence>
<dbReference type="InterPro" id="IPR023538">
    <property type="entry name" value="RNP1"/>
</dbReference>
<evidence type="ECO:0000256" key="1">
    <source>
        <dbReference type="ARBA" id="ARBA00022490"/>
    </source>
</evidence>
<dbReference type="Proteomes" id="UP000195137">
    <property type="component" value="Unassembled WGS sequence"/>
</dbReference>
<dbReference type="GO" id="GO:0030677">
    <property type="term" value="C:ribonuclease P complex"/>
    <property type="evidence" value="ECO:0007669"/>
    <property type="project" value="UniProtKB-UniRule"/>
</dbReference>
<reference evidence="7 8" key="1">
    <citation type="submission" date="2016-12" db="EMBL/GenBank/DDBJ databases">
        <title>Discovery of methanogenic haloarchaea.</title>
        <authorList>
            <person name="Sorokin D.Y."/>
            <person name="Makarova K.S."/>
            <person name="Abbas B."/>
            <person name="Ferrer M."/>
            <person name="Golyshin P.N."/>
        </authorList>
    </citation>
    <scope>NUCLEOTIDE SEQUENCE [LARGE SCALE GENOMIC DNA]</scope>
    <source>
        <strain evidence="7">AMET1</strain>
    </source>
</reference>
<name>A0A1Y3GBN8_9EURY</name>
<gene>
    <name evidence="6" type="primary">rnp1</name>
    <name evidence="7" type="ORF">AMET1_0489</name>
</gene>
<dbReference type="SMART" id="SM00538">
    <property type="entry name" value="POP4"/>
    <property type="match status" value="1"/>
</dbReference>
<evidence type="ECO:0000256" key="3">
    <source>
        <dbReference type="ARBA" id="ARBA00022722"/>
    </source>
</evidence>
<dbReference type="EMBL" id="MRZU01000003">
    <property type="protein sequence ID" value="OUJ18838.1"/>
    <property type="molecule type" value="Genomic_DNA"/>
</dbReference>
<proteinExistence type="inferred from homology"/>
<dbReference type="GO" id="GO:0004526">
    <property type="term" value="F:ribonuclease P activity"/>
    <property type="evidence" value="ECO:0007669"/>
    <property type="project" value="UniProtKB-UniRule"/>
</dbReference>
<evidence type="ECO:0000313" key="7">
    <source>
        <dbReference type="EMBL" id="OUJ18838.1"/>
    </source>
</evidence>
<keyword evidence="1 6" id="KW-0963">Cytoplasm</keyword>
<dbReference type="EC" id="3.1.26.5" evidence="6"/>
<evidence type="ECO:0000256" key="2">
    <source>
        <dbReference type="ARBA" id="ARBA00022694"/>
    </source>
</evidence>
<dbReference type="AlphaFoldDB" id="A0A1Y3GBN8"/>
<comment type="caution">
    <text evidence="7">The sequence shown here is derived from an EMBL/GenBank/DDBJ whole genome shotgun (WGS) entry which is preliminary data.</text>
</comment>
<sequence length="84" mass="9421">MKITPENLKRHELIGLKTKVFESPNPSQRGLEGEVLDETRKTLNISGKIIPKQGCSFIFTLPEGIKVKVDGNKIYGSPEDRIKN</sequence>
<comment type="catalytic activity">
    <reaction evidence="6">
        <text>Endonucleolytic cleavage of RNA, removing 5'-extranucleotides from tRNA precursor.</text>
        <dbReference type="EC" id="3.1.26.5"/>
    </reaction>
</comment>
<comment type="function">
    <text evidence="6">Part of ribonuclease P, a protein complex that generates mature tRNA molecules by cleaving their 5'-ends.</text>
</comment>
<keyword evidence="8" id="KW-1185">Reference proteome</keyword>
<organism evidence="7 8">
    <name type="scientific">Methanonatronarchaeum thermophilum</name>
    <dbReference type="NCBI Taxonomy" id="1927129"/>
    <lineage>
        <taxon>Archaea</taxon>
        <taxon>Methanobacteriati</taxon>
        <taxon>Methanobacteriota</taxon>
        <taxon>Methanonatronarchaeia</taxon>
        <taxon>Methanonatronarchaeales</taxon>
        <taxon>Methanonatronarchaeaceae</taxon>
        <taxon>Methanonatronarchaeum</taxon>
    </lineage>
</organism>
<dbReference type="GO" id="GO:0001682">
    <property type="term" value="P:tRNA 5'-leader removal"/>
    <property type="evidence" value="ECO:0007669"/>
    <property type="project" value="UniProtKB-UniRule"/>
</dbReference>
<keyword evidence="4 6" id="KW-0255">Endonuclease</keyword>
<keyword evidence="5 6" id="KW-0378">Hydrolase</keyword>
<dbReference type="GO" id="GO:0005737">
    <property type="term" value="C:cytoplasm"/>
    <property type="evidence" value="ECO:0007669"/>
    <property type="project" value="UniProtKB-SubCell"/>
</dbReference>
<accession>A0A1Y3GBN8</accession>
<dbReference type="RefSeq" id="WP_086636894.1">
    <property type="nucleotide sequence ID" value="NZ_MRZU01000003.1"/>
</dbReference>
<dbReference type="Pfam" id="PF01868">
    <property type="entry name" value="RNase_P-MRP_p29"/>
    <property type="match status" value="1"/>
</dbReference>
<evidence type="ECO:0000313" key="8">
    <source>
        <dbReference type="Proteomes" id="UP000195137"/>
    </source>
</evidence>
<dbReference type="InterPro" id="IPR002730">
    <property type="entry name" value="Rpp29/RNP1"/>
</dbReference>
<evidence type="ECO:0000256" key="5">
    <source>
        <dbReference type="ARBA" id="ARBA00022801"/>
    </source>
</evidence>
<dbReference type="InterPro" id="IPR023534">
    <property type="entry name" value="Rof/RNase_P-like"/>
</dbReference>
<comment type="similarity">
    <text evidence="6">Belongs to the eukaryotic/archaeal RNase P protein component 1 family.</text>
</comment>